<protein>
    <submittedName>
        <fullName evidence="2">Membrane protein</fullName>
    </submittedName>
</protein>
<keyword evidence="1" id="KW-0472">Membrane</keyword>
<dbReference type="AlphaFoldDB" id="W9H6C4"/>
<dbReference type="RefSeq" id="WP_037448073.1">
    <property type="nucleotide sequence ID" value="NZ_AVFL01000003.1"/>
</dbReference>
<feature type="transmembrane region" description="Helical" evidence="1">
    <location>
        <begin position="20"/>
        <end position="42"/>
    </location>
</feature>
<evidence type="ECO:0000313" key="2">
    <source>
        <dbReference type="EMBL" id="EWY41594.1"/>
    </source>
</evidence>
<dbReference type="Pfam" id="PF06496">
    <property type="entry name" value="DUF1097"/>
    <property type="match status" value="1"/>
</dbReference>
<name>W9H6C4_9PROT</name>
<dbReference type="STRING" id="1385369.N825_23870"/>
<proteinExistence type="predicted"/>
<feature type="transmembrane region" description="Helical" evidence="1">
    <location>
        <begin position="132"/>
        <end position="150"/>
    </location>
</feature>
<organism evidence="2 3">
    <name type="scientific">Skermanella stibiiresistens SB22</name>
    <dbReference type="NCBI Taxonomy" id="1385369"/>
    <lineage>
        <taxon>Bacteria</taxon>
        <taxon>Pseudomonadati</taxon>
        <taxon>Pseudomonadota</taxon>
        <taxon>Alphaproteobacteria</taxon>
        <taxon>Rhodospirillales</taxon>
        <taxon>Azospirillaceae</taxon>
        <taxon>Skermanella</taxon>
    </lineage>
</organism>
<dbReference type="Proteomes" id="UP000019486">
    <property type="component" value="Unassembled WGS sequence"/>
</dbReference>
<keyword evidence="1" id="KW-0812">Transmembrane</keyword>
<evidence type="ECO:0000313" key="3">
    <source>
        <dbReference type="Proteomes" id="UP000019486"/>
    </source>
</evidence>
<reference evidence="2 3" key="1">
    <citation type="submission" date="2013-08" db="EMBL/GenBank/DDBJ databases">
        <title>The genome sequence of Skermanella stibiiresistens.</title>
        <authorList>
            <person name="Zhu W."/>
            <person name="Wang G."/>
        </authorList>
    </citation>
    <scope>NUCLEOTIDE SEQUENCE [LARGE SCALE GENOMIC DNA]</scope>
    <source>
        <strain evidence="2 3">SB22</strain>
    </source>
</reference>
<keyword evidence="3" id="KW-1185">Reference proteome</keyword>
<keyword evidence="1" id="KW-1133">Transmembrane helix</keyword>
<dbReference type="OrthoDB" id="7861714at2"/>
<accession>W9H6C4</accession>
<dbReference type="InterPro" id="IPR009476">
    <property type="entry name" value="DUF1097"/>
</dbReference>
<feature type="transmembrane region" description="Helical" evidence="1">
    <location>
        <begin position="54"/>
        <end position="73"/>
    </location>
</feature>
<comment type="caution">
    <text evidence="2">The sequence shown here is derived from an EMBL/GenBank/DDBJ whole genome shotgun (WGS) entry which is preliminary data.</text>
</comment>
<sequence>MPPRTAAMISLGVLGAIDTYLTATLLPVPVWVTFIAWASFFACGGGTQGFVKSVASNFTGIAIASLTLLAIHVGPAAPLFAAICVGLGTSAMIAATAVPLLSFPPAIVFGFASTVGTMAATGTSMATSGVGHPTLVAAVAMLVGACFGFVSEKGTALLTGGTNATRSAAV</sequence>
<dbReference type="PATRIC" id="fig|1385369.3.peg.1105"/>
<dbReference type="EMBL" id="AVFL01000003">
    <property type="protein sequence ID" value="EWY41594.1"/>
    <property type="molecule type" value="Genomic_DNA"/>
</dbReference>
<gene>
    <name evidence="2" type="ORF">N825_23870</name>
</gene>
<evidence type="ECO:0000256" key="1">
    <source>
        <dbReference type="SAM" id="Phobius"/>
    </source>
</evidence>